<dbReference type="SUPFAM" id="SSF158791">
    <property type="entry name" value="MgtE N-terminal domain-like"/>
    <property type="match status" value="1"/>
</dbReference>
<protein>
    <submittedName>
        <fullName evidence="3">Flagellar motility protein MotE, a chaperone for MotC folding</fullName>
    </submittedName>
</protein>
<dbReference type="Proteomes" id="UP000183447">
    <property type="component" value="Unassembled WGS sequence"/>
</dbReference>
<keyword evidence="1" id="KW-0175">Coiled coil</keyword>
<dbReference type="InterPro" id="IPR038076">
    <property type="entry name" value="MgtE_N_sf"/>
</dbReference>
<evidence type="ECO:0000256" key="2">
    <source>
        <dbReference type="SAM" id="MobiDB-lite"/>
    </source>
</evidence>
<dbReference type="OrthoDB" id="9791432at2"/>
<feature type="coiled-coil region" evidence="1">
    <location>
        <begin position="132"/>
        <end position="194"/>
    </location>
</feature>
<name>A0A1K2HTW3_9HYPH</name>
<evidence type="ECO:0000256" key="1">
    <source>
        <dbReference type="SAM" id="Coils"/>
    </source>
</evidence>
<keyword evidence="4" id="KW-1185">Reference proteome</keyword>
<gene>
    <name evidence="3" type="ORF">SAMN02983003_0545</name>
</gene>
<dbReference type="Gene3D" id="1.25.60.10">
    <property type="entry name" value="MgtE N-terminal domain-like"/>
    <property type="match status" value="1"/>
</dbReference>
<organism evidence="3 4">
    <name type="scientific">Devosia enhydra</name>
    <dbReference type="NCBI Taxonomy" id="665118"/>
    <lineage>
        <taxon>Bacteria</taxon>
        <taxon>Pseudomonadati</taxon>
        <taxon>Pseudomonadota</taxon>
        <taxon>Alphaproteobacteria</taxon>
        <taxon>Hyphomicrobiales</taxon>
        <taxon>Devosiaceae</taxon>
        <taxon>Devosia</taxon>
    </lineage>
</organism>
<dbReference type="EMBL" id="FPKU01000001">
    <property type="protein sequence ID" value="SFZ81523.1"/>
    <property type="molecule type" value="Genomic_DNA"/>
</dbReference>
<keyword evidence="3" id="KW-0282">Flagellum</keyword>
<keyword evidence="3" id="KW-0966">Cell projection</keyword>
<accession>A0A1K2HTW3</accession>
<proteinExistence type="predicted"/>
<dbReference type="STRING" id="665118.SAMN02983003_0545"/>
<dbReference type="AlphaFoldDB" id="A0A1K2HTW3"/>
<feature type="region of interest" description="Disordered" evidence="2">
    <location>
        <begin position="38"/>
        <end position="101"/>
    </location>
</feature>
<evidence type="ECO:0000313" key="3">
    <source>
        <dbReference type="EMBL" id="SFZ81523.1"/>
    </source>
</evidence>
<dbReference type="RefSeq" id="WP_072338853.1">
    <property type="nucleotide sequence ID" value="NZ_FPKU01000001.1"/>
</dbReference>
<feature type="compositionally biased region" description="Low complexity" evidence="2">
    <location>
        <begin position="38"/>
        <end position="51"/>
    </location>
</feature>
<evidence type="ECO:0000313" key="4">
    <source>
        <dbReference type="Proteomes" id="UP000183447"/>
    </source>
</evidence>
<keyword evidence="3" id="KW-0969">Cilium</keyword>
<reference evidence="3 4" key="1">
    <citation type="submission" date="2016-11" db="EMBL/GenBank/DDBJ databases">
        <authorList>
            <person name="Jaros S."/>
            <person name="Januszkiewicz K."/>
            <person name="Wedrychowicz H."/>
        </authorList>
    </citation>
    <scope>NUCLEOTIDE SEQUENCE [LARGE SCALE GENOMIC DNA]</scope>
    <source>
        <strain evidence="3 4">ATCC 23634</strain>
    </source>
</reference>
<feature type="compositionally biased region" description="Polar residues" evidence="2">
    <location>
        <begin position="64"/>
        <end position="76"/>
    </location>
</feature>
<sequence length="279" mass="28274">MTPRLIPIVIFAAGALLGLKSIGLVSQGGYVLSGVGQVQASGGGSAAPPAGTDAAMPSIDTPALASTPTLTDTAPTVSDGAPTLSLGGEGGDGHGSSNATEEHLPDIAAPMTMDGAGREIPLAPESGRLGAEEALAARLAERRAELDALARELEARLALVEAAEKRIDDRAAALAGVEARIAALVDERKAMEDAQFAAVVSMYETMKPRDAAGILNALQIDVVVRIARAMNARKMAPILAAMDPGKAQELTGRLAAPEVITTQTPVPGSIAALPQIVGQ</sequence>